<comment type="caution">
    <text evidence="1">The sequence shown here is derived from an EMBL/GenBank/DDBJ whole genome shotgun (WGS) entry which is preliminary data.</text>
</comment>
<dbReference type="OrthoDB" id="4554323at2"/>
<evidence type="ECO:0000313" key="2">
    <source>
        <dbReference type="Proteomes" id="UP000294856"/>
    </source>
</evidence>
<organism evidence="1 2">
    <name type="scientific">Nocardia alba</name>
    <dbReference type="NCBI Taxonomy" id="225051"/>
    <lineage>
        <taxon>Bacteria</taxon>
        <taxon>Bacillati</taxon>
        <taxon>Actinomycetota</taxon>
        <taxon>Actinomycetes</taxon>
        <taxon>Mycobacteriales</taxon>
        <taxon>Nocardiaceae</taxon>
        <taxon>Nocardia</taxon>
    </lineage>
</organism>
<dbReference type="Proteomes" id="UP000294856">
    <property type="component" value="Unassembled WGS sequence"/>
</dbReference>
<dbReference type="AlphaFoldDB" id="A0A4R1FP88"/>
<dbReference type="RefSeq" id="WP_132369819.1">
    <property type="nucleotide sequence ID" value="NZ_SMFR01000002.1"/>
</dbReference>
<name>A0A4R1FP88_9NOCA</name>
<gene>
    <name evidence="1" type="ORF">DFR71_2412</name>
</gene>
<dbReference type="EMBL" id="SMFR01000002">
    <property type="protein sequence ID" value="TCJ96383.1"/>
    <property type="molecule type" value="Genomic_DNA"/>
</dbReference>
<accession>A0A4R1FP88</accession>
<sequence length="142" mass="15340">MTTNSIAMQHFIATTKQSHHANDLELVDTTTDQALVGPLPSSEMIIASLAGVLPIAGRDILDPAFDLVACQREERLAEEVLYRRNRAVGDVVARMAELWELLSACAPDVSDPPEAVLLMELCDGYDALAADIEIGRRLPAGV</sequence>
<protein>
    <submittedName>
        <fullName evidence="1">Uncharacterized protein</fullName>
    </submittedName>
</protein>
<reference evidence="1 2" key="1">
    <citation type="submission" date="2019-03" db="EMBL/GenBank/DDBJ databases">
        <title>Genomic Encyclopedia of Type Strains, Phase IV (KMG-IV): sequencing the most valuable type-strain genomes for metagenomic binning, comparative biology and taxonomic classification.</title>
        <authorList>
            <person name="Goeker M."/>
        </authorList>
    </citation>
    <scope>NUCLEOTIDE SEQUENCE [LARGE SCALE GENOMIC DNA]</scope>
    <source>
        <strain evidence="1 2">DSM 44684</strain>
    </source>
</reference>
<evidence type="ECO:0000313" key="1">
    <source>
        <dbReference type="EMBL" id="TCJ96383.1"/>
    </source>
</evidence>
<proteinExistence type="predicted"/>
<keyword evidence="2" id="KW-1185">Reference proteome</keyword>